<reference evidence="1" key="1">
    <citation type="submission" date="2022-11" db="EMBL/GenBank/DDBJ databases">
        <authorList>
            <person name="Petersen C."/>
        </authorList>
    </citation>
    <scope>NUCLEOTIDE SEQUENCE</scope>
    <source>
        <strain evidence="1">IBT 19713</strain>
    </source>
</reference>
<sequence length="129" mass="14392">MLMQLQVSMAKPTAFYTFDIPHYPYPETISTRSKDPSSPAPILRTPNLGARRRSLVRLAASRGLRLIRARAHSSCAYNSPLEETEHLAQMQLEDLTAPLREIRCGDGEKSYDAGLWGGLIAKKRAIPVQ</sequence>
<evidence type="ECO:0000313" key="1">
    <source>
        <dbReference type="EMBL" id="KAJ5239280.1"/>
    </source>
</evidence>
<dbReference type="GeneID" id="83200499"/>
<dbReference type="AlphaFoldDB" id="A0A9W9P7S9"/>
<keyword evidence="2" id="KW-1185">Reference proteome</keyword>
<proteinExistence type="predicted"/>
<organism evidence="1 2">
    <name type="scientific">Penicillium chermesinum</name>
    <dbReference type="NCBI Taxonomy" id="63820"/>
    <lineage>
        <taxon>Eukaryota</taxon>
        <taxon>Fungi</taxon>
        <taxon>Dikarya</taxon>
        <taxon>Ascomycota</taxon>
        <taxon>Pezizomycotina</taxon>
        <taxon>Eurotiomycetes</taxon>
        <taxon>Eurotiomycetidae</taxon>
        <taxon>Eurotiales</taxon>
        <taxon>Aspergillaceae</taxon>
        <taxon>Penicillium</taxon>
    </lineage>
</organism>
<dbReference type="RefSeq" id="XP_058332199.1">
    <property type="nucleotide sequence ID" value="XM_058473196.1"/>
</dbReference>
<comment type="caution">
    <text evidence="1">The sequence shown here is derived from an EMBL/GenBank/DDBJ whole genome shotgun (WGS) entry which is preliminary data.</text>
</comment>
<reference evidence="1" key="2">
    <citation type="journal article" date="2023" name="IMA Fungus">
        <title>Comparative genomic study of the Penicillium genus elucidates a diverse pangenome and 15 lateral gene transfer events.</title>
        <authorList>
            <person name="Petersen C."/>
            <person name="Sorensen T."/>
            <person name="Nielsen M.R."/>
            <person name="Sondergaard T.E."/>
            <person name="Sorensen J.L."/>
            <person name="Fitzpatrick D.A."/>
            <person name="Frisvad J.C."/>
            <person name="Nielsen K.L."/>
        </authorList>
    </citation>
    <scope>NUCLEOTIDE SEQUENCE</scope>
    <source>
        <strain evidence="1">IBT 19713</strain>
    </source>
</reference>
<dbReference type="EMBL" id="JAPQKS010000003">
    <property type="protein sequence ID" value="KAJ5239280.1"/>
    <property type="molecule type" value="Genomic_DNA"/>
</dbReference>
<protein>
    <submittedName>
        <fullName evidence="1">Uncharacterized protein</fullName>
    </submittedName>
</protein>
<name>A0A9W9P7S9_9EURO</name>
<accession>A0A9W9P7S9</accession>
<evidence type="ECO:0000313" key="2">
    <source>
        <dbReference type="Proteomes" id="UP001150941"/>
    </source>
</evidence>
<dbReference type="Proteomes" id="UP001150941">
    <property type="component" value="Unassembled WGS sequence"/>
</dbReference>
<gene>
    <name evidence="1" type="ORF">N7468_003899</name>
</gene>